<dbReference type="AlphaFoldDB" id="A0A7C9DQW6"/>
<dbReference type="SMART" id="SM00220">
    <property type="entry name" value="S_TKc"/>
    <property type="match status" value="1"/>
</dbReference>
<dbReference type="PROSITE" id="PS50011">
    <property type="entry name" value="PROTEIN_KINASE_DOM"/>
    <property type="match status" value="1"/>
</dbReference>
<reference evidence="3" key="2">
    <citation type="submission" date="2020-07" db="EMBL/GenBank/DDBJ databases">
        <authorList>
            <person name="Vera ALvarez R."/>
            <person name="Arias-Moreno D.M."/>
            <person name="Jimenez-Jacinto V."/>
            <person name="Jimenez-Bremont J.F."/>
            <person name="Swaminathan K."/>
            <person name="Moose S.P."/>
            <person name="Guerrero-Gonzalez M.L."/>
            <person name="Marino-Ramirez L."/>
            <person name="Landsman D."/>
            <person name="Rodriguez-Kessler M."/>
            <person name="Delgado-Sanchez P."/>
        </authorList>
    </citation>
    <scope>NUCLEOTIDE SEQUENCE</scope>
    <source>
        <tissue evidence="3">Cladode</tissue>
    </source>
</reference>
<sequence length="232" mass="25394">MAGGSAVQPLPWSLRLKIAIGAARGLAFLHTSDDRVIYRDVKAANILLDGSYNAKISDFGLAKLGPSASQSHITTRVMGTHGYAAPEYISTGHLYVKSDVYGFGVVLVELLTGLRALDTTRPSGKESLVEWIKPYLSDKRKLKGIMDPRLEGKYPSKAAIETAELALKCLAQEPKSRPSMQEVLETLGKIEAFNEKPKVPRRASSGASVRTPSHSQRNNLRLHQSSLQTRNR</sequence>
<dbReference type="Gene3D" id="1.10.510.10">
    <property type="entry name" value="Transferase(Phosphotransferase) domain 1"/>
    <property type="match status" value="1"/>
</dbReference>
<dbReference type="InterPro" id="IPR008271">
    <property type="entry name" value="Ser/Thr_kinase_AS"/>
</dbReference>
<feature type="compositionally biased region" description="Polar residues" evidence="1">
    <location>
        <begin position="205"/>
        <end position="232"/>
    </location>
</feature>
<accession>A0A7C9DQW6</accession>
<dbReference type="PANTHER" id="PTHR45621">
    <property type="entry name" value="OS01G0588500 PROTEIN-RELATED"/>
    <property type="match status" value="1"/>
</dbReference>
<evidence type="ECO:0000313" key="3">
    <source>
        <dbReference type="EMBL" id="MBA4642809.1"/>
    </source>
</evidence>
<protein>
    <recommendedName>
        <fullName evidence="2">Protein kinase domain-containing protein</fullName>
    </recommendedName>
</protein>
<organism evidence="3">
    <name type="scientific">Opuntia streptacantha</name>
    <name type="common">Prickly pear cactus</name>
    <name type="synonym">Opuntia cardona</name>
    <dbReference type="NCBI Taxonomy" id="393608"/>
    <lineage>
        <taxon>Eukaryota</taxon>
        <taxon>Viridiplantae</taxon>
        <taxon>Streptophyta</taxon>
        <taxon>Embryophyta</taxon>
        <taxon>Tracheophyta</taxon>
        <taxon>Spermatophyta</taxon>
        <taxon>Magnoliopsida</taxon>
        <taxon>eudicotyledons</taxon>
        <taxon>Gunneridae</taxon>
        <taxon>Pentapetalae</taxon>
        <taxon>Caryophyllales</taxon>
        <taxon>Cactineae</taxon>
        <taxon>Cactaceae</taxon>
        <taxon>Opuntioideae</taxon>
        <taxon>Opuntia</taxon>
    </lineage>
</organism>
<feature type="domain" description="Protein kinase" evidence="2">
    <location>
        <begin position="1"/>
        <end position="194"/>
    </location>
</feature>
<evidence type="ECO:0000256" key="1">
    <source>
        <dbReference type="SAM" id="MobiDB-lite"/>
    </source>
</evidence>
<evidence type="ECO:0000259" key="2">
    <source>
        <dbReference type="PROSITE" id="PS50011"/>
    </source>
</evidence>
<dbReference type="GO" id="GO:0005524">
    <property type="term" value="F:ATP binding"/>
    <property type="evidence" value="ECO:0007669"/>
    <property type="project" value="InterPro"/>
</dbReference>
<dbReference type="InterPro" id="IPR050823">
    <property type="entry name" value="Plant_Ser_Thr_Prot_Kinase"/>
</dbReference>
<dbReference type="InterPro" id="IPR000719">
    <property type="entry name" value="Prot_kinase_dom"/>
</dbReference>
<reference evidence="3" key="1">
    <citation type="journal article" date="2013" name="J. Plant Res.">
        <title>Effect of fungi and light on seed germination of three Opuntia species from semiarid lands of central Mexico.</title>
        <authorList>
            <person name="Delgado-Sanchez P."/>
            <person name="Jimenez-Bremont J.F."/>
            <person name="Guerrero-Gonzalez Mde L."/>
            <person name="Flores J."/>
        </authorList>
    </citation>
    <scope>NUCLEOTIDE SEQUENCE</scope>
    <source>
        <tissue evidence="3">Cladode</tissue>
    </source>
</reference>
<dbReference type="Pfam" id="PF00069">
    <property type="entry name" value="Pkinase"/>
    <property type="match status" value="1"/>
</dbReference>
<feature type="region of interest" description="Disordered" evidence="1">
    <location>
        <begin position="195"/>
        <end position="232"/>
    </location>
</feature>
<dbReference type="SUPFAM" id="SSF56112">
    <property type="entry name" value="Protein kinase-like (PK-like)"/>
    <property type="match status" value="1"/>
</dbReference>
<name>A0A7C9DQW6_OPUST</name>
<dbReference type="InterPro" id="IPR011009">
    <property type="entry name" value="Kinase-like_dom_sf"/>
</dbReference>
<proteinExistence type="predicted"/>
<dbReference type="PROSITE" id="PS00108">
    <property type="entry name" value="PROTEIN_KINASE_ST"/>
    <property type="match status" value="1"/>
</dbReference>
<dbReference type="FunFam" id="1.10.510.10:FF:000095">
    <property type="entry name" value="protein STRUBBELIG-RECEPTOR FAMILY 8"/>
    <property type="match status" value="1"/>
</dbReference>
<dbReference type="EMBL" id="GISG01129905">
    <property type="protein sequence ID" value="MBA4642809.1"/>
    <property type="molecule type" value="Transcribed_RNA"/>
</dbReference>
<dbReference type="GO" id="GO:0004672">
    <property type="term" value="F:protein kinase activity"/>
    <property type="evidence" value="ECO:0007669"/>
    <property type="project" value="InterPro"/>
</dbReference>